<dbReference type="RefSeq" id="WP_143232541.1">
    <property type="nucleotide sequence ID" value="NZ_BOMU01000062.1"/>
</dbReference>
<evidence type="ECO:0000313" key="2">
    <source>
        <dbReference type="Proteomes" id="UP000198415"/>
    </source>
</evidence>
<proteinExistence type="predicted"/>
<name>A0A239C0V1_9ACTN</name>
<sequence>MQSEVREPEALEELDLWLEDDLTAEQLPTVVSSSLLLTGGGCGHCHSCHGCHGCHHSHSCHHCHASHSCR</sequence>
<dbReference type="Proteomes" id="UP000198415">
    <property type="component" value="Unassembled WGS sequence"/>
</dbReference>
<organism evidence="1 2">
    <name type="scientific">Actinoplanes regularis</name>
    <dbReference type="NCBI Taxonomy" id="52697"/>
    <lineage>
        <taxon>Bacteria</taxon>
        <taxon>Bacillati</taxon>
        <taxon>Actinomycetota</taxon>
        <taxon>Actinomycetes</taxon>
        <taxon>Micromonosporales</taxon>
        <taxon>Micromonosporaceae</taxon>
        <taxon>Actinoplanes</taxon>
    </lineage>
</organism>
<reference evidence="1 2" key="1">
    <citation type="submission" date="2017-06" db="EMBL/GenBank/DDBJ databases">
        <authorList>
            <person name="Kim H.J."/>
            <person name="Triplett B.A."/>
        </authorList>
    </citation>
    <scope>NUCLEOTIDE SEQUENCE [LARGE SCALE GENOMIC DNA]</scope>
    <source>
        <strain evidence="1 2">DSM 43151</strain>
    </source>
</reference>
<accession>A0A239C0V1</accession>
<dbReference type="EMBL" id="FZNR01000010">
    <property type="protein sequence ID" value="SNS13288.1"/>
    <property type="molecule type" value="Genomic_DNA"/>
</dbReference>
<dbReference type="AlphaFoldDB" id="A0A239C0V1"/>
<protein>
    <submittedName>
        <fullName evidence="1">Uncharacterized protein</fullName>
    </submittedName>
</protein>
<evidence type="ECO:0000313" key="1">
    <source>
        <dbReference type="EMBL" id="SNS13288.1"/>
    </source>
</evidence>
<gene>
    <name evidence="1" type="ORF">SAMN06264365_110220</name>
</gene>
<keyword evidence="2" id="KW-1185">Reference proteome</keyword>